<dbReference type="GO" id="GO:0061630">
    <property type="term" value="F:ubiquitin protein ligase activity"/>
    <property type="evidence" value="ECO:0007669"/>
    <property type="project" value="UniProtKB-EC"/>
</dbReference>
<feature type="region of interest" description="Disordered" evidence="10">
    <location>
        <begin position="101"/>
        <end position="226"/>
    </location>
</feature>
<dbReference type="Proteomes" id="UP000033710">
    <property type="component" value="Unassembled WGS sequence"/>
</dbReference>
<feature type="compositionally biased region" description="Low complexity" evidence="10">
    <location>
        <begin position="449"/>
        <end position="458"/>
    </location>
</feature>
<dbReference type="PANTHER" id="PTHR11685">
    <property type="entry name" value="RBR FAMILY RING FINGER AND IBR DOMAIN-CONTAINING"/>
    <property type="match status" value="1"/>
</dbReference>
<dbReference type="CDD" id="cd22584">
    <property type="entry name" value="Rcat_RBR_unk"/>
    <property type="match status" value="1"/>
</dbReference>
<evidence type="ECO:0000256" key="9">
    <source>
        <dbReference type="SAM" id="Coils"/>
    </source>
</evidence>
<feature type="compositionally biased region" description="Basic and acidic residues" evidence="10">
    <location>
        <begin position="321"/>
        <end position="360"/>
    </location>
</feature>
<dbReference type="Gene3D" id="3.30.40.10">
    <property type="entry name" value="Zinc/RING finger domain, C3HC4 (zinc finger)"/>
    <property type="match status" value="1"/>
</dbReference>
<evidence type="ECO:0000256" key="3">
    <source>
        <dbReference type="ARBA" id="ARBA00022679"/>
    </source>
</evidence>
<feature type="coiled-coil region" evidence="9">
    <location>
        <begin position="770"/>
        <end position="829"/>
    </location>
</feature>
<sequence length="1175" mass="127511">MGSASTVTAEEEPIRERHSLPIARLQPPILSKGAVLTNLTPLLSVEEYTKEVKEMEVQRIVIRPMAYEPPVDEPTISTLTAEVQPLPQPEVTVTAEVTAETEADETAQASTPKAPQESAAIQTLTAPQASAPASASGFDVSTLLGPDLSRPSTKGSSSRIRTSLASNNNDSTSTLAPPTPGSTPSDGRGSFDTDRTSEDGSERDCGTETETEKDDPAADYADTDDEVDVPLPLFLVRDGQADDLLGTVADEDDLAWAYVAPPTALSEIPALPGGAEVPELLREIVSSSLESVQAQLAVAVTEKAERDKVKAAEAEAAAAARAEEKRRRQEQLEKERREAAARSKGKARDTATRHMPDPIDLRPPPPVTPALPKKSKRHMFASRMLRHVHVLGGSSDRGESSAAGAAAAAEAAQAAAARAALQRAYEQAQLRQFGEGEGLGAGVGVANSTNSSVSATSGKPIKSLSNRISRSSTWARQQAYEQAMLRTLEGSSSIATPAAFTAVGITDDDATTAPSPTTNLPASAPLPTQRRAAMLLAMVRKDMEKQKEPAPPPTIECISCFEDVPRKEAVQTVCHAYCMDCFQQLVTTALANEAQFPPKCCLNEVPSATVTKYVPRDLARQYKEKVDEFAMPIADRVYCPTVDCGVYVPPAHVAKVARIARCRNGHETCTACRQPAHGRGADNREACPEASAQDRRDQQLADELAAEEGWRRCIRCAVIIEHREACQHMTCRCGAEFCYVCGLVWHTCRCSMDDLARIKREADARRVQRTAREARERERVRRQAEQADAELAELRDALAQVAAFEQRERQKLQRIQQAQRARLQRLRQQREVELAAEVAAKYDALRTTLAQLDAAQAIHAQQARRQERVAHGAQQTQDAADADARVAQRRAETAAAAAAKIRAAEQHWKQDYAARTALEARLESEYRALLEANVAWTGRADHAQLVTRALRAYQRTNDAHLDAYVQWRDRELAHTTFLAEEERAVCDEVRDALRAKHTVQARKDRRALQRKHAGERVWYRAVVAERARLLAEMEVVEQGLGLAGSASEADANLLMLLDLEENGGLAGENNNNNNDNAVGGDGGGGSSGGLADDTEMSHLYAVMLADIAGTVEDLQLTDDEVVDDHESFYSLYADNNGNSNGVGSSSSNNDSNPPASGSSRFRVEYSWPFAADNGN</sequence>
<feature type="compositionally biased region" description="Low complexity" evidence="10">
    <location>
        <begin position="126"/>
        <end position="136"/>
    </location>
</feature>
<dbReference type="Gene3D" id="1.20.120.1750">
    <property type="match status" value="1"/>
</dbReference>
<keyword evidence="4" id="KW-0479">Metal-binding</keyword>
<dbReference type="VEuPathDB" id="FungiDB:SPSK_00075"/>
<dbReference type="GO" id="GO:0008270">
    <property type="term" value="F:zinc ion binding"/>
    <property type="evidence" value="ECO:0007669"/>
    <property type="project" value="UniProtKB-KW"/>
</dbReference>
<dbReference type="Pfam" id="PF01485">
    <property type="entry name" value="IBR"/>
    <property type="match status" value="2"/>
</dbReference>
<evidence type="ECO:0000256" key="10">
    <source>
        <dbReference type="SAM" id="MobiDB-lite"/>
    </source>
</evidence>
<dbReference type="EMBL" id="AXCR01000009">
    <property type="protein sequence ID" value="KJR83729.1"/>
    <property type="molecule type" value="Genomic_DNA"/>
</dbReference>
<gene>
    <name evidence="12" type="ORF">SPSK_00075</name>
</gene>
<organism evidence="12 13">
    <name type="scientific">Sporothrix schenckii 1099-18</name>
    <dbReference type="NCBI Taxonomy" id="1397361"/>
    <lineage>
        <taxon>Eukaryota</taxon>
        <taxon>Fungi</taxon>
        <taxon>Dikarya</taxon>
        <taxon>Ascomycota</taxon>
        <taxon>Pezizomycotina</taxon>
        <taxon>Sordariomycetes</taxon>
        <taxon>Sordariomycetidae</taxon>
        <taxon>Ophiostomatales</taxon>
        <taxon>Ophiostomataceae</taxon>
        <taxon>Sporothrix</taxon>
    </lineage>
</organism>
<protein>
    <recommendedName>
        <fullName evidence="2">RBR-type E3 ubiquitin transferase</fullName>
        <ecNumber evidence="2">2.3.2.31</ecNumber>
    </recommendedName>
</protein>
<dbReference type="EC" id="2.3.2.31" evidence="2"/>
<feature type="region of interest" description="Disordered" evidence="10">
    <location>
        <begin position="320"/>
        <end position="376"/>
    </location>
</feature>
<dbReference type="KEGG" id="ssck:SPSK_00075"/>
<dbReference type="InterPro" id="IPR031127">
    <property type="entry name" value="E3_UB_ligase_RBR"/>
</dbReference>
<evidence type="ECO:0000256" key="5">
    <source>
        <dbReference type="ARBA" id="ARBA00022737"/>
    </source>
</evidence>
<evidence type="ECO:0000256" key="8">
    <source>
        <dbReference type="ARBA" id="ARBA00022833"/>
    </source>
</evidence>
<dbReference type="InterPro" id="IPR044066">
    <property type="entry name" value="TRIAD_supradom"/>
</dbReference>
<evidence type="ECO:0000256" key="1">
    <source>
        <dbReference type="ARBA" id="ARBA00001798"/>
    </source>
</evidence>
<feature type="region of interest" description="Disordered" evidence="10">
    <location>
        <begin position="449"/>
        <end position="468"/>
    </location>
</feature>
<dbReference type="RefSeq" id="XP_016586405.1">
    <property type="nucleotide sequence ID" value="XM_016727055.1"/>
</dbReference>
<feature type="compositionally biased region" description="Low complexity" evidence="10">
    <location>
        <begin position="1067"/>
        <end position="1078"/>
    </location>
</feature>
<dbReference type="GO" id="GO:0016567">
    <property type="term" value="P:protein ubiquitination"/>
    <property type="evidence" value="ECO:0007669"/>
    <property type="project" value="InterPro"/>
</dbReference>
<dbReference type="CDD" id="cd20335">
    <property type="entry name" value="BRcat_RBR"/>
    <property type="match status" value="1"/>
</dbReference>
<accession>A0A0F2M3S9</accession>
<dbReference type="InterPro" id="IPR002867">
    <property type="entry name" value="IBR_dom"/>
</dbReference>
<comment type="catalytic activity">
    <reaction evidence="1">
        <text>[E2 ubiquitin-conjugating enzyme]-S-ubiquitinyl-L-cysteine + [acceptor protein]-L-lysine = [E2 ubiquitin-conjugating enzyme]-L-cysteine + [acceptor protein]-N(6)-ubiquitinyl-L-lysine.</text>
        <dbReference type="EC" id="2.3.2.31"/>
    </reaction>
</comment>
<feature type="region of interest" description="Disordered" evidence="10">
    <location>
        <begin position="675"/>
        <end position="694"/>
    </location>
</feature>
<keyword evidence="5" id="KW-0677">Repeat</keyword>
<dbReference type="OrthoDB" id="9977870at2759"/>
<keyword evidence="3" id="KW-0808">Transferase</keyword>
<keyword evidence="7" id="KW-0833">Ubl conjugation pathway</keyword>
<reference evidence="12 13" key="1">
    <citation type="journal article" date="2014" name="BMC Genomics">
        <title>Comparative genomics of the major fungal agents of human and animal Sporotrichosis: Sporothrix schenckii and Sporothrix brasiliensis.</title>
        <authorList>
            <person name="Teixeira M.M."/>
            <person name="de Almeida L.G."/>
            <person name="Kubitschek-Barreira P."/>
            <person name="Alves F.L."/>
            <person name="Kioshima E.S."/>
            <person name="Abadio A.K."/>
            <person name="Fernandes L."/>
            <person name="Derengowski L.S."/>
            <person name="Ferreira K.S."/>
            <person name="Souza R.C."/>
            <person name="Ruiz J.C."/>
            <person name="de Andrade N.C."/>
            <person name="Paes H.C."/>
            <person name="Nicola A.M."/>
            <person name="Albuquerque P."/>
            <person name="Gerber A.L."/>
            <person name="Martins V.P."/>
            <person name="Peconick L.D."/>
            <person name="Neto A.V."/>
            <person name="Chaucanez C.B."/>
            <person name="Silva P.A."/>
            <person name="Cunha O.L."/>
            <person name="de Oliveira F.F."/>
            <person name="dos Santos T.C."/>
            <person name="Barros A.L."/>
            <person name="Soares M.A."/>
            <person name="de Oliveira L.M."/>
            <person name="Marini M.M."/>
            <person name="Villalobos-Duno H."/>
            <person name="Cunha M.M."/>
            <person name="de Hoog S."/>
            <person name="da Silveira J.F."/>
            <person name="Henrissat B."/>
            <person name="Nino-Vega G.A."/>
            <person name="Cisalpino P.S."/>
            <person name="Mora-Montes H.M."/>
            <person name="Almeida S.R."/>
            <person name="Stajich J.E."/>
            <person name="Lopes-Bezerra L.M."/>
            <person name="Vasconcelos A.T."/>
            <person name="Felipe M.S."/>
        </authorList>
    </citation>
    <scope>NUCLEOTIDE SEQUENCE [LARGE SCALE GENOMIC DNA]</scope>
    <source>
        <strain evidence="12 13">1099-18</strain>
    </source>
</reference>
<feature type="compositionally biased region" description="Polar residues" evidence="10">
    <location>
        <begin position="150"/>
        <end position="176"/>
    </location>
</feature>
<comment type="caution">
    <text evidence="12">The sequence shown here is derived from an EMBL/GenBank/DDBJ whole genome shotgun (WGS) entry which is preliminary data.</text>
</comment>
<proteinExistence type="predicted"/>
<keyword evidence="9" id="KW-0175">Coiled coil</keyword>
<feature type="region of interest" description="Disordered" evidence="10">
    <location>
        <begin position="1066"/>
        <end position="1090"/>
    </location>
</feature>
<evidence type="ECO:0000256" key="2">
    <source>
        <dbReference type="ARBA" id="ARBA00012251"/>
    </source>
</evidence>
<dbReference type="SUPFAM" id="SSF57850">
    <property type="entry name" value="RING/U-box"/>
    <property type="match status" value="1"/>
</dbReference>
<feature type="region of interest" description="Disordered" evidence="10">
    <location>
        <begin position="1132"/>
        <end position="1160"/>
    </location>
</feature>
<evidence type="ECO:0000259" key="11">
    <source>
        <dbReference type="PROSITE" id="PS51873"/>
    </source>
</evidence>
<evidence type="ECO:0000313" key="13">
    <source>
        <dbReference type="Proteomes" id="UP000033710"/>
    </source>
</evidence>
<evidence type="ECO:0000313" key="12">
    <source>
        <dbReference type="EMBL" id="KJR83729.1"/>
    </source>
</evidence>
<feature type="compositionally biased region" description="Basic and acidic residues" evidence="10">
    <location>
        <begin position="679"/>
        <end position="694"/>
    </location>
</feature>
<keyword evidence="8" id="KW-0862">Zinc</keyword>
<feature type="region of interest" description="Disordered" evidence="10">
    <location>
        <begin position="863"/>
        <end position="882"/>
    </location>
</feature>
<feature type="compositionally biased region" description="Low complexity" evidence="10">
    <location>
        <begin position="1133"/>
        <end position="1159"/>
    </location>
</feature>
<dbReference type="PROSITE" id="PS51873">
    <property type="entry name" value="TRIAD"/>
    <property type="match status" value="1"/>
</dbReference>
<dbReference type="GeneID" id="27662332"/>
<name>A0A0F2M3S9_SPOSC</name>
<feature type="domain" description="RING-type" evidence="11">
    <location>
        <begin position="553"/>
        <end position="754"/>
    </location>
</feature>
<evidence type="ECO:0000256" key="6">
    <source>
        <dbReference type="ARBA" id="ARBA00022771"/>
    </source>
</evidence>
<feature type="compositionally biased region" description="Gly residues" evidence="10">
    <location>
        <begin position="1079"/>
        <end position="1088"/>
    </location>
</feature>
<reference evidence="12 13" key="2">
    <citation type="journal article" date="2015" name="Eukaryot. Cell">
        <title>Asexual propagation of a virulent clone complex in a human and feline outbreak of sporotrichosis.</title>
        <authorList>
            <person name="Teixeira Mde M."/>
            <person name="Rodrigues A.M."/>
            <person name="Tsui C.K."/>
            <person name="de Almeida L.G."/>
            <person name="Van Diepeningen A.D."/>
            <person name="van den Ende B.G."/>
            <person name="Fernandes G.F."/>
            <person name="Kano R."/>
            <person name="Hamelin R.C."/>
            <person name="Lopes-Bezerra L.M."/>
            <person name="Vasconcelos A.T."/>
            <person name="de Hoog S."/>
            <person name="de Camargo Z.P."/>
            <person name="Felipe M.S."/>
        </authorList>
    </citation>
    <scope>NUCLEOTIDE SEQUENCE [LARGE SCALE GENOMIC DNA]</scope>
    <source>
        <strain evidence="12 13">1099-18</strain>
    </source>
</reference>
<keyword evidence="6" id="KW-0863">Zinc-finger</keyword>
<feature type="compositionally biased region" description="Basic and acidic residues" evidence="10">
    <location>
        <begin position="189"/>
        <end position="206"/>
    </location>
</feature>
<evidence type="ECO:0000256" key="4">
    <source>
        <dbReference type="ARBA" id="ARBA00022723"/>
    </source>
</evidence>
<dbReference type="AlphaFoldDB" id="A0A0F2M3S9"/>
<evidence type="ECO:0000256" key="7">
    <source>
        <dbReference type="ARBA" id="ARBA00022786"/>
    </source>
</evidence>
<dbReference type="InterPro" id="IPR013083">
    <property type="entry name" value="Znf_RING/FYVE/PHD"/>
</dbReference>